<dbReference type="Gene3D" id="4.10.520.10">
    <property type="entry name" value="IHF-like DNA-binding proteins"/>
    <property type="match status" value="1"/>
</dbReference>
<evidence type="ECO:0000259" key="2">
    <source>
        <dbReference type="Pfam" id="PF18291"/>
    </source>
</evidence>
<keyword evidence="4" id="KW-1185">Reference proteome</keyword>
<dbReference type="InterPro" id="IPR010992">
    <property type="entry name" value="IHF-like_DNA-bd_dom_sf"/>
</dbReference>
<dbReference type="Pfam" id="PF18291">
    <property type="entry name" value="HU-HIG"/>
    <property type="match status" value="1"/>
</dbReference>
<dbReference type="EMBL" id="JACGWS010000004">
    <property type="protein sequence ID" value="MBC8754825.1"/>
    <property type="molecule type" value="Genomic_DNA"/>
</dbReference>
<evidence type="ECO:0000256" key="1">
    <source>
        <dbReference type="ARBA" id="ARBA00023125"/>
    </source>
</evidence>
<sequence>MSIKFKVITRKNPRDLAAPEKYYPSSVTGSILDLNELADLVGDGSTVRRNDVYAVLIGLVDVAKKQLELGNMVRLGDLGSFSINVSAIGKDTAEEVTGAAIEKGKIIFRPSSNLKQMLKALKYEKVGESTI</sequence>
<dbReference type="InterPro" id="IPR041607">
    <property type="entry name" value="HU-HIG"/>
</dbReference>
<protein>
    <submittedName>
        <fullName evidence="3">HU family DNA-binding protein</fullName>
    </submittedName>
</protein>
<dbReference type="InterPro" id="IPR005902">
    <property type="entry name" value="HU_DNA-bd_put"/>
</dbReference>
<feature type="domain" description="HU" evidence="2">
    <location>
        <begin position="1"/>
        <end position="125"/>
    </location>
</feature>
<organism evidence="3 4">
    <name type="scientific">Kordia aestuariivivens</name>
    <dbReference type="NCBI Taxonomy" id="2759037"/>
    <lineage>
        <taxon>Bacteria</taxon>
        <taxon>Pseudomonadati</taxon>
        <taxon>Bacteroidota</taxon>
        <taxon>Flavobacteriia</taxon>
        <taxon>Flavobacteriales</taxon>
        <taxon>Flavobacteriaceae</taxon>
        <taxon>Kordia</taxon>
    </lineage>
</organism>
<dbReference type="GO" id="GO:0003677">
    <property type="term" value="F:DNA binding"/>
    <property type="evidence" value="ECO:0007669"/>
    <property type="project" value="UniProtKB-KW"/>
</dbReference>
<dbReference type="SUPFAM" id="SSF47729">
    <property type="entry name" value="IHF-like DNA-binding proteins"/>
    <property type="match status" value="1"/>
</dbReference>
<keyword evidence="1 3" id="KW-0238">DNA-binding</keyword>
<evidence type="ECO:0000313" key="3">
    <source>
        <dbReference type="EMBL" id="MBC8754825.1"/>
    </source>
</evidence>
<evidence type="ECO:0000313" key="4">
    <source>
        <dbReference type="Proteomes" id="UP000619238"/>
    </source>
</evidence>
<comment type="caution">
    <text evidence="3">The sequence shown here is derived from an EMBL/GenBank/DDBJ whole genome shotgun (WGS) entry which is preliminary data.</text>
</comment>
<dbReference type="NCBIfam" id="TIGR01201">
    <property type="entry name" value="HU_rel"/>
    <property type="match status" value="1"/>
</dbReference>
<proteinExistence type="predicted"/>
<name>A0ABR7Q8E2_9FLAO</name>
<dbReference type="RefSeq" id="WP_187561871.1">
    <property type="nucleotide sequence ID" value="NZ_JACGWS010000004.1"/>
</dbReference>
<gene>
    <name evidence="3" type="ORF">H2O64_09095</name>
</gene>
<dbReference type="Proteomes" id="UP000619238">
    <property type="component" value="Unassembled WGS sequence"/>
</dbReference>
<reference evidence="3 4" key="1">
    <citation type="submission" date="2020-07" db="EMBL/GenBank/DDBJ databases">
        <title>Description of Kordia aestuariivivens sp. nov., isolated from a tidal flat.</title>
        <authorList>
            <person name="Park S."/>
            <person name="Yoon J.-H."/>
        </authorList>
    </citation>
    <scope>NUCLEOTIDE SEQUENCE [LARGE SCALE GENOMIC DNA]</scope>
    <source>
        <strain evidence="3 4">YSTF-M3</strain>
    </source>
</reference>
<accession>A0ABR7Q8E2</accession>